<dbReference type="RefSeq" id="WP_145182100.1">
    <property type="nucleotide sequence ID" value="NZ_CP036290.1"/>
</dbReference>
<dbReference type="PANTHER" id="PTHR43135">
    <property type="entry name" value="ALPHA-D-RIBOSE 1-METHYLPHOSPHONATE 5-TRIPHOSPHATE DIPHOSPHATASE"/>
    <property type="match status" value="1"/>
</dbReference>
<feature type="region of interest" description="Disordered" evidence="1">
    <location>
        <begin position="462"/>
        <end position="495"/>
    </location>
</feature>
<gene>
    <name evidence="4" type="ORF">Pla163_01590</name>
</gene>
<reference evidence="4 5" key="1">
    <citation type="submission" date="2019-02" db="EMBL/GenBank/DDBJ databases">
        <title>Deep-cultivation of Planctomycetes and their phenomic and genomic characterization uncovers novel biology.</title>
        <authorList>
            <person name="Wiegand S."/>
            <person name="Jogler M."/>
            <person name="Boedeker C."/>
            <person name="Pinto D."/>
            <person name="Vollmers J."/>
            <person name="Rivas-Marin E."/>
            <person name="Kohn T."/>
            <person name="Peeters S.H."/>
            <person name="Heuer A."/>
            <person name="Rast P."/>
            <person name="Oberbeckmann S."/>
            <person name="Bunk B."/>
            <person name="Jeske O."/>
            <person name="Meyerdierks A."/>
            <person name="Storesund J.E."/>
            <person name="Kallscheuer N."/>
            <person name="Luecker S."/>
            <person name="Lage O.M."/>
            <person name="Pohl T."/>
            <person name="Merkel B.J."/>
            <person name="Hornburger P."/>
            <person name="Mueller R.-W."/>
            <person name="Bruemmer F."/>
            <person name="Labrenz M."/>
            <person name="Spormann A.M."/>
            <person name="Op den Camp H."/>
            <person name="Overmann J."/>
            <person name="Amann R."/>
            <person name="Jetten M.S.M."/>
            <person name="Mascher T."/>
            <person name="Medema M.H."/>
            <person name="Devos D.P."/>
            <person name="Kaster A.-K."/>
            <person name="Ovreas L."/>
            <person name="Rohde M."/>
            <person name="Galperin M.Y."/>
            <person name="Jogler C."/>
        </authorList>
    </citation>
    <scope>NUCLEOTIDE SEQUENCE [LARGE SCALE GENOMIC DNA]</scope>
    <source>
        <strain evidence="4 5">Pla163</strain>
    </source>
</reference>
<dbReference type="AlphaFoldDB" id="A0A518CV09"/>
<evidence type="ECO:0000256" key="2">
    <source>
        <dbReference type="SAM" id="SignalP"/>
    </source>
</evidence>
<dbReference type="PANTHER" id="PTHR43135:SF3">
    <property type="entry name" value="ALPHA-D-RIBOSE 1-METHYLPHOSPHONATE 5-TRIPHOSPHATE DIPHOSPHATASE"/>
    <property type="match status" value="1"/>
</dbReference>
<protein>
    <recommendedName>
        <fullName evidence="3">Amidohydrolase-related domain-containing protein</fullName>
    </recommendedName>
</protein>
<evidence type="ECO:0000313" key="5">
    <source>
        <dbReference type="Proteomes" id="UP000319342"/>
    </source>
</evidence>
<feature type="compositionally biased region" description="Acidic residues" evidence="1">
    <location>
        <begin position="463"/>
        <end position="495"/>
    </location>
</feature>
<dbReference type="Proteomes" id="UP000319342">
    <property type="component" value="Chromosome"/>
</dbReference>
<dbReference type="Gene3D" id="3.20.20.140">
    <property type="entry name" value="Metal-dependent hydrolases"/>
    <property type="match status" value="1"/>
</dbReference>
<evidence type="ECO:0000256" key="1">
    <source>
        <dbReference type="SAM" id="MobiDB-lite"/>
    </source>
</evidence>
<dbReference type="InterPro" id="IPR006680">
    <property type="entry name" value="Amidohydro-rel"/>
</dbReference>
<keyword evidence="5" id="KW-1185">Reference proteome</keyword>
<sequence length="495" mass="53145" precursor="true">MKHLNSLNAAAFAAALLAAPTLWAATAPTALGLAPTTSVAADDDEDEKEDEWHLVAGGDVYTGTGAVLRGASILIKNGLIHEIGYDLFVPEGAGETDVSGYRVYPGLIALGATSRVTTGRFAAEDPTWAIDPLSDPDEWMTSFEDEDLDLPTVDQDGFKSRYIDSYDPFSPYMTLALANGITACEQSGAAFKLRRDGIEGVVMNEDTSTNFNMRGGSARQRTRDGFAGAAKYLRDMATWERRGKPKDDEPSTRGVDTNSLRVLRNELDATFFADDRLTLLAIARLAQDYGFRPIVQGCREGWIVADELGRAGALVVLDPRERSWNDPESLYESGSSIENAAILHRSGCQIAVRTPSASIDTSGIAGRDLLSLSLQAGYAIRGGLDEEVALAAITLVPARVLGIDHRVGSIEVGKDADLLVTRGDILHYETLVDLAFVMGKIAYDKNKELYYAHLQPHQIAADLEADAAAESEDGSEADDADGDTDGDADESGDDD</sequence>
<name>A0A518CV09_9BACT</name>
<feature type="domain" description="Amidohydrolase-related" evidence="3">
    <location>
        <begin position="334"/>
        <end position="428"/>
    </location>
</feature>
<evidence type="ECO:0000313" key="4">
    <source>
        <dbReference type="EMBL" id="QDU83063.1"/>
    </source>
</evidence>
<dbReference type="OrthoDB" id="9802793at2"/>
<proteinExistence type="predicted"/>
<keyword evidence="2" id="KW-0732">Signal</keyword>
<accession>A0A518CV09</accession>
<organism evidence="4 5">
    <name type="scientific">Rohdeia mirabilis</name>
    <dbReference type="NCBI Taxonomy" id="2528008"/>
    <lineage>
        <taxon>Bacteria</taxon>
        <taxon>Pseudomonadati</taxon>
        <taxon>Planctomycetota</taxon>
        <taxon>Planctomycetia</taxon>
        <taxon>Planctomycetia incertae sedis</taxon>
        <taxon>Rohdeia</taxon>
    </lineage>
</organism>
<dbReference type="Gene3D" id="2.30.40.10">
    <property type="entry name" value="Urease, subunit C, domain 1"/>
    <property type="match status" value="1"/>
</dbReference>
<dbReference type="InterPro" id="IPR032466">
    <property type="entry name" value="Metal_Hydrolase"/>
</dbReference>
<evidence type="ECO:0000259" key="3">
    <source>
        <dbReference type="Pfam" id="PF01979"/>
    </source>
</evidence>
<feature type="signal peptide" evidence="2">
    <location>
        <begin position="1"/>
        <end position="24"/>
    </location>
</feature>
<dbReference type="EMBL" id="CP036290">
    <property type="protein sequence ID" value="QDU83063.1"/>
    <property type="molecule type" value="Genomic_DNA"/>
</dbReference>
<dbReference type="GO" id="GO:0016810">
    <property type="term" value="F:hydrolase activity, acting on carbon-nitrogen (but not peptide) bonds"/>
    <property type="evidence" value="ECO:0007669"/>
    <property type="project" value="InterPro"/>
</dbReference>
<dbReference type="Pfam" id="PF01979">
    <property type="entry name" value="Amidohydro_1"/>
    <property type="match status" value="1"/>
</dbReference>
<dbReference type="SUPFAM" id="SSF51338">
    <property type="entry name" value="Composite domain of metallo-dependent hydrolases"/>
    <property type="match status" value="1"/>
</dbReference>
<dbReference type="SUPFAM" id="SSF51556">
    <property type="entry name" value="Metallo-dependent hydrolases"/>
    <property type="match status" value="1"/>
</dbReference>
<feature type="chain" id="PRO_5022092126" description="Amidohydrolase-related domain-containing protein" evidence="2">
    <location>
        <begin position="25"/>
        <end position="495"/>
    </location>
</feature>
<dbReference type="InterPro" id="IPR051781">
    <property type="entry name" value="Metallo-dep_Hydrolase"/>
</dbReference>
<dbReference type="InterPro" id="IPR011059">
    <property type="entry name" value="Metal-dep_hydrolase_composite"/>
</dbReference>